<keyword evidence="6" id="KW-1133">Transmembrane helix</keyword>
<dbReference type="PANTHER" id="PTHR45624:SF51">
    <property type="entry name" value="CARRIER PROTEIN YMC2, MITOCHONDRIAL-RELATED"/>
    <property type="match status" value="1"/>
</dbReference>
<keyword evidence="8 9" id="KW-0472">Membrane</keyword>
<evidence type="ECO:0000256" key="6">
    <source>
        <dbReference type="ARBA" id="ARBA00022989"/>
    </source>
</evidence>
<reference evidence="11 12" key="1">
    <citation type="submission" date="2016-03" db="EMBL/GenBank/DDBJ databases">
        <title>How can Kluyveromyces marxianus grow so fast - potential evolutionary course in Saccharomyces Complex revealed by comparative genomics.</title>
        <authorList>
            <person name="Mo W."/>
            <person name="Lu W."/>
            <person name="Yang X."/>
            <person name="Qi J."/>
            <person name="Lv H."/>
        </authorList>
    </citation>
    <scope>NUCLEOTIDE SEQUENCE [LARGE SCALE GENOMIC DNA]</scope>
    <source>
        <strain evidence="11 12">FIM1</strain>
    </source>
</reference>
<keyword evidence="7" id="KW-0496">Mitochondrion</keyword>
<name>A0ABX6EW47_KLUMA</name>
<feature type="repeat" description="Solcar" evidence="9">
    <location>
        <begin position="28"/>
        <end position="111"/>
    </location>
</feature>
<keyword evidence="4 9" id="KW-0812">Transmembrane</keyword>
<feature type="repeat" description="Solcar" evidence="9">
    <location>
        <begin position="223"/>
        <end position="311"/>
    </location>
</feature>
<comment type="subcellular location">
    <subcellularLocation>
        <location evidence="1">Mitochondrion membrane</location>
        <topology evidence="1">Multi-pass membrane protein</topology>
    </subcellularLocation>
</comment>
<evidence type="ECO:0000313" key="12">
    <source>
        <dbReference type="Proteomes" id="UP000422736"/>
    </source>
</evidence>
<organism evidence="11 12">
    <name type="scientific">Kluyveromyces marxianus</name>
    <name type="common">Yeast</name>
    <name type="synonym">Candida kefyr</name>
    <dbReference type="NCBI Taxonomy" id="4911"/>
    <lineage>
        <taxon>Eukaryota</taxon>
        <taxon>Fungi</taxon>
        <taxon>Dikarya</taxon>
        <taxon>Ascomycota</taxon>
        <taxon>Saccharomycotina</taxon>
        <taxon>Saccharomycetes</taxon>
        <taxon>Saccharomycetales</taxon>
        <taxon>Saccharomycetaceae</taxon>
        <taxon>Kluyveromyces</taxon>
    </lineage>
</organism>
<keyword evidence="12" id="KW-1185">Reference proteome</keyword>
<dbReference type="PROSITE" id="PS50920">
    <property type="entry name" value="SOLCAR"/>
    <property type="match status" value="3"/>
</dbReference>
<dbReference type="SUPFAM" id="SSF103506">
    <property type="entry name" value="Mitochondrial carrier"/>
    <property type="match status" value="1"/>
</dbReference>
<dbReference type="InterPro" id="IPR050567">
    <property type="entry name" value="Mitochondrial_Carrier"/>
</dbReference>
<evidence type="ECO:0000313" key="11">
    <source>
        <dbReference type="EMBL" id="QGN15841.1"/>
    </source>
</evidence>
<dbReference type="EMBL" id="CP015057">
    <property type="protein sequence ID" value="QGN15841.1"/>
    <property type="molecule type" value="Genomic_DNA"/>
</dbReference>
<evidence type="ECO:0000256" key="2">
    <source>
        <dbReference type="ARBA" id="ARBA00006375"/>
    </source>
</evidence>
<comment type="similarity">
    <text evidence="2 10">Belongs to the mitochondrial carrier (TC 2.A.29) family.</text>
</comment>
<protein>
    <submittedName>
        <fullName evidence="11">Carrier protein YMC1</fullName>
    </submittedName>
</protein>
<dbReference type="InterPro" id="IPR023395">
    <property type="entry name" value="MCP_dom_sf"/>
</dbReference>
<evidence type="ECO:0000256" key="9">
    <source>
        <dbReference type="PROSITE-ProRule" id="PRU00282"/>
    </source>
</evidence>
<dbReference type="InterPro" id="IPR018108">
    <property type="entry name" value="MCP_transmembrane"/>
</dbReference>
<proteinExistence type="inferred from homology"/>
<evidence type="ECO:0000256" key="1">
    <source>
        <dbReference type="ARBA" id="ARBA00004225"/>
    </source>
</evidence>
<evidence type="ECO:0000256" key="7">
    <source>
        <dbReference type="ARBA" id="ARBA00023128"/>
    </source>
</evidence>
<sequence>MDSQQVMSEELFVSPQVVDDLTEIHGFNKTVKDVFSGTVGGVAQVLVGQPFDIIKVRLQTMPGNTTAWEAIADLVRYEGLRGFYKGTMAPLVGVGACVSCQFGVNEAMKRMFKDINRSRGRFENSLSLGQYYTCGFVSGSANAVLATPIEHVRIRMQLQKEALANAQYKSTLDCTGKLLKEGALMRGFSATLMRTSHGFGVYFLTYETLIGWQLSLGLRRDQISAWKACLFGAVSGACFWAMTYPFDVVKSVMQADKLKNPAYGTNVVQVAKNIYKERGLRAFTKGFTPTMLRSLPVNGATFAAFEVTMRLLN</sequence>
<keyword evidence="3 10" id="KW-0813">Transport</keyword>
<evidence type="ECO:0000256" key="3">
    <source>
        <dbReference type="ARBA" id="ARBA00022448"/>
    </source>
</evidence>
<dbReference type="PANTHER" id="PTHR45624">
    <property type="entry name" value="MITOCHONDRIAL BASIC AMINO ACIDS TRANSPORTER-RELATED"/>
    <property type="match status" value="1"/>
</dbReference>
<evidence type="ECO:0000256" key="4">
    <source>
        <dbReference type="ARBA" id="ARBA00022692"/>
    </source>
</evidence>
<keyword evidence="5" id="KW-0677">Repeat</keyword>
<evidence type="ECO:0000256" key="8">
    <source>
        <dbReference type="ARBA" id="ARBA00023136"/>
    </source>
</evidence>
<gene>
    <name evidence="11" type="primary">YMC1</name>
    <name evidence="11" type="ORF">FIM1_2537</name>
</gene>
<evidence type="ECO:0000256" key="5">
    <source>
        <dbReference type="ARBA" id="ARBA00022737"/>
    </source>
</evidence>
<dbReference type="Proteomes" id="UP000422736">
    <property type="component" value="Chromosome 4"/>
</dbReference>
<dbReference type="Gene3D" id="1.50.40.10">
    <property type="entry name" value="Mitochondrial carrier domain"/>
    <property type="match status" value="1"/>
</dbReference>
<feature type="repeat" description="Solcar" evidence="9">
    <location>
        <begin position="126"/>
        <end position="212"/>
    </location>
</feature>
<evidence type="ECO:0000256" key="10">
    <source>
        <dbReference type="RuleBase" id="RU000488"/>
    </source>
</evidence>
<accession>A0ABX6EW47</accession>
<dbReference type="Pfam" id="PF00153">
    <property type="entry name" value="Mito_carr"/>
    <property type="match status" value="3"/>
</dbReference>